<proteinExistence type="predicted"/>
<protein>
    <submittedName>
        <fullName evidence="3">Uncharacterized protein</fullName>
    </submittedName>
</protein>
<organism evidence="3 4">
    <name type="scientific">Croceibacterium mercuriale</name>
    <dbReference type="NCBI Taxonomy" id="1572751"/>
    <lineage>
        <taxon>Bacteria</taxon>
        <taxon>Pseudomonadati</taxon>
        <taxon>Pseudomonadota</taxon>
        <taxon>Alphaproteobacteria</taxon>
        <taxon>Sphingomonadales</taxon>
        <taxon>Erythrobacteraceae</taxon>
        <taxon>Croceibacterium</taxon>
    </lineage>
</organism>
<evidence type="ECO:0000256" key="2">
    <source>
        <dbReference type="SAM" id="SignalP"/>
    </source>
</evidence>
<accession>A0A0B2BYJ6</accession>
<feature type="transmembrane region" description="Helical" evidence="1">
    <location>
        <begin position="62"/>
        <end position="81"/>
    </location>
</feature>
<keyword evidence="4" id="KW-1185">Reference proteome</keyword>
<keyword evidence="1" id="KW-0812">Transmembrane</keyword>
<keyword evidence="2" id="KW-0732">Signal</keyword>
<sequence length="100" mass="9684">MDMKTLKTIVASLSLATLLVGHTAVAATRSVSSLPSSGVSAPASVDRVGGSLGEAEGLGGRGGAGLIIAIFGSIAAFLVFLEAVGAIDIIGGDDDDDSPG</sequence>
<comment type="caution">
    <text evidence="3">The sequence shown here is derived from an EMBL/GenBank/DDBJ whole genome shotgun (WGS) entry which is preliminary data.</text>
</comment>
<evidence type="ECO:0000313" key="3">
    <source>
        <dbReference type="EMBL" id="KHL24920.1"/>
    </source>
</evidence>
<keyword evidence="1" id="KW-1133">Transmembrane helix</keyword>
<dbReference type="Proteomes" id="UP000030988">
    <property type="component" value="Unassembled WGS sequence"/>
</dbReference>
<gene>
    <name evidence="3" type="ORF">PK98_13725</name>
</gene>
<evidence type="ECO:0000313" key="4">
    <source>
        <dbReference type="Proteomes" id="UP000030988"/>
    </source>
</evidence>
<keyword evidence="1" id="KW-0472">Membrane</keyword>
<evidence type="ECO:0000256" key="1">
    <source>
        <dbReference type="SAM" id="Phobius"/>
    </source>
</evidence>
<dbReference type="AlphaFoldDB" id="A0A0B2BYJ6"/>
<feature type="chain" id="PRO_5002071566" evidence="2">
    <location>
        <begin position="27"/>
        <end position="100"/>
    </location>
</feature>
<reference evidence="3 4" key="1">
    <citation type="submission" date="2014-11" db="EMBL/GenBank/DDBJ databases">
        <title>Draft genome sequence of Kirrobacter mercurialis.</title>
        <authorList>
            <person name="Coil D.A."/>
            <person name="Eisen J.A."/>
        </authorList>
    </citation>
    <scope>NUCLEOTIDE SEQUENCE [LARGE SCALE GENOMIC DNA]</scope>
    <source>
        <strain evidence="3 4">Coronado</strain>
    </source>
</reference>
<feature type="signal peptide" evidence="2">
    <location>
        <begin position="1"/>
        <end position="26"/>
    </location>
</feature>
<name>A0A0B2BYJ6_9SPHN</name>
<dbReference type="EMBL" id="JTDN01000002">
    <property type="protein sequence ID" value="KHL24920.1"/>
    <property type="molecule type" value="Genomic_DNA"/>
</dbReference>